<dbReference type="AlphaFoldDB" id="A0A382UDY8"/>
<gene>
    <name evidence="2" type="ORF">METZ01_LOCUS385334</name>
</gene>
<feature type="transmembrane region" description="Helical" evidence="1">
    <location>
        <begin position="64"/>
        <end position="81"/>
    </location>
</feature>
<evidence type="ECO:0000256" key="1">
    <source>
        <dbReference type="SAM" id="Phobius"/>
    </source>
</evidence>
<dbReference type="PANTHER" id="PTHR37422">
    <property type="entry name" value="TEICHURONIC ACID BIOSYNTHESIS PROTEIN TUAE"/>
    <property type="match status" value="1"/>
</dbReference>
<accession>A0A382UDY8</accession>
<dbReference type="EMBL" id="UINC01143513">
    <property type="protein sequence ID" value="SVD32480.1"/>
    <property type="molecule type" value="Genomic_DNA"/>
</dbReference>
<proteinExistence type="predicted"/>
<feature type="non-terminal residue" evidence="2">
    <location>
        <position position="293"/>
    </location>
</feature>
<dbReference type="PANTHER" id="PTHR37422:SF13">
    <property type="entry name" value="LIPOPOLYSACCHARIDE BIOSYNTHESIS PROTEIN PA4999-RELATED"/>
    <property type="match status" value="1"/>
</dbReference>
<dbReference type="Gene3D" id="1.25.40.10">
    <property type="entry name" value="Tetratricopeptide repeat domain"/>
    <property type="match status" value="1"/>
</dbReference>
<keyword evidence="1" id="KW-0472">Membrane</keyword>
<keyword evidence="1" id="KW-1133">Transmembrane helix</keyword>
<dbReference type="InterPro" id="IPR011990">
    <property type="entry name" value="TPR-like_helical_dom_sf"/>
</dbReference>
<evidence type="ECO:0000313" key="2">
    <source>
        <dbReference type="EMBL" id="SVD32480.1"/>
    </source>
</evidence>
<feature type="transmembrane region" description="Helical" evidence="1">
    <location>
        <begin position="32"/>
        <end position="52"/>
    </location>
</feature>
<protein>
    <submittedName>
        <fullName evidence="2">Uncharacterized protein</fullName>
    </submittedName>
</protein>
<dbReference type="InterPro" id="IPR051533">
    <property type="entry name" value="WaaL-like"/>
</dbReference>
<feature type="transmembrane region" description="Helical" evidence="1">
    <location>
        <begin position="127"/>
        <end position="148"/>
    </location>
</feature>
<reference evidence="2" key="1">
    <citation type="submission" date="2018-05" db="EMBL/GenBank/DDBJ databases">
        <authorList>
            <person name="Lanie J.A."/>
            <person name="Ng W.-L."/>
            <person name="Kazmierczak K.M."/>
            <person name="Andrzejewski T.M."/>
            <person name="Davidsen T.M."/>
            <person name="Wayne K.J."/>
            <person name="Tettelin H."/>
            <person name="Glass J.I."/>
            <person name="Rusch D."/>
            <person name="Podicherti R."/>
            <person name="Tsui H.-C.T."/>
            <person name="Winkler M.E."/>
        </authorList>
    </citation>
    <scope>NUCLEOTIDE SEQUENCE</scope>
</reference>
<sequence>FIVFPAVRHPADHSSGNYLHNDYLQFWLETGFIGLCLMMFIMVSISMLFLSVLKYKNIILHDRLEIIGLISGLFAVAIHSIVDFNFYIISILIIMGFMCARIQEISGHYFPGLIRVFTPANKLSKKIFILVAGVIPVIILSYSLPVAIAEFYRGKASEYLENVQIKKAQLTLERAARWNPGSISIRFQQFSLYRNILEINKSNASPSLRKDLFAKALLILNKIESINPLMGAVHENRGHLLIENADIVIGDGEEKAILEFKKALQLNPRLYRSRVALARFLEQRGELNEAVLL</sequence>
<feature type="non-terminal residue" evidence="2">
    <location>
        <position position="1"/>
    </location>
</feature>
<dbReference type="SUPFAM" id="SSF48452">
    <property type="entry name" value="TPR-like"/>
    <property type="match status" value="1"/>
</dbReference>
<keyword evidence="1" id="KW-0812">Transmembrane</keyword>
<name>A0A382UDY8_9ZZZZ</name>
<organism evidence="2">
    <name type="scientific">marine metagenome</name>
    <dbReference type="NCBI Taxonomy" id="408172"/>
    <lineage>
        <taxon>unclassified sequences</taxon>
        <taxon>metagenomes</taxon>
        <taxon>ecological metagenomes</taxon>
    </lineage>
</organism>